<evidence type="ECO:0000313" key="3">
    <source>
        <dbReference type="Proteomes" id="UP001549291"/>
    </source>
</evidence>
<dbReference type="InterPro" id="IPR023606">
    <property type="entry name" value="CoA-Trfase_III_dom_1_sf"/>
</dbReference>
<evidence type="ECO:0000313" key="2">
    <source>
        <dbReference type="EMBL" id="MET4723509.1"/>
    </source>
</evidence>
<dbReference type="Gene3D" id="3.40.50.10540">
    <property type="entry name" value="Crotonobetainyl-coa:carnitine coa-transferase, domain 1"/>
    <property type="match status" value="2"/>
</dbReference>
<gene>
    <name evidence="2" type="ORF">ABIF63_007615</name>
</gene>
<dbReference type="InterPro" id="IPR050509">
    <property type="entry name" value="CoA-transferase_III"/>
</dbReference>
<comment type="caution">
    <text evidence="2">The sequence shown here is derived from an EMBL/GenBank/DDBJ whole genome shotgun (WGS) entry which is preliminary data.</text>
</comment>
<reference evidence="2 3" key="1">
    <citation type="submission" date="2024-06" db="EMBL/GenBank/DDBJ databases">
        <title>Genomic Encyclopedia of Type Strains, Phase V (KMG-V): Genome sequencing to study the core and pangenomes of soil and plant-associated prokaryotes.</title>
        <authorList>
            <person name="Whitman W."/>
        </authorList>
    </citation>
    <scope>NUCLEOTIDE SEQUENCE [LARGE SCALE GENOMIC DNA]</scope>
    <source>
        <strain evidence="2 3">USDA 160</strain>
    </source>
</reference>
<evidence type="ECO:0000256" key="1">
    <source>
        <dbReference type="SAM" id="MobiDB-lite"/>
    </source>
</evidence>
<proteinExistence type="predicted"/>
<sequence length="470" mass="50554">MQSPADILWDLWTSIGGDKAALDRVRLTGEEPQIPSSFRVAVAGQTTIAAAGLAAAEIWRLRGGEPQDVSVDMRHAVAECRSERYLRLDDKPPPPAWDAIAGVYKTGDNRFVRCHTNFPHHRDAVCNVLGCEPERDKVQAALMQWRGEDFETAAYAAGGVVALMRSYDEWSALPQARALAELPLVSIEKIGEAPPKPWPQGLSNGDRPLSGLRVLDLSRVIAGPVAGRTLAAHGADVLLVSGPELPAIPWLTIDTGRGKLTTLVELKSEAGRAQLRELLKGADIFAQGYRPRALAALGFAPEDAANINPGIVYVTLSAYGHAGPWAERRGFDSLVQTTTGFNHAEGQAAGIDGPKELPAQMLDHATGYLMAFGAMMAKARQAREGGSWHVRVSLAQTGRWLWNLGRLDGGLDTPDLTGEAVHAAFIEAMPSGFGTLKAVRHSSLLSTTPARWSRPAMPLGSHPPQWPARN</sequence>
<name>A0ABV2S2Y1_BRAJP</name>
<dbReference type="PANTHER" id="PTHR48228">
    <property type="entry name" value="SUCCINYL-COA--D-CITRAMALATE COA-TRANSFERASE"/>
    <property type="match status" value="1"/>
</dbReference>
<dbReference type="PANTHER" id="PTHR48228:SF4">
    <property type="entry name" value="BLR3030 PROTEIN"/>
    <property type="match status" value="1"/>
</dbReference>
<dbReference type="EMBL" id="JBEPTQ010000002">
    <property type="protein sequence ID" value="MET4723509.1"/>
    <property type="molecule type" value="Genomic_DNA"/>
</dbReference>
<feature type="region of interest" description="Disordered" evidence="1">
    <location>
        <begin position="451"/>
        <end position="470"/>
    </location>
</feature>
<dbReference type="Gene3D" id="3.30.1540.10">
    <property type="entry name" value="formyl-coa transferase, domain 3"/>
    <property type="match status" value="1"/>
</dbReference>
<dbReference type="InterPro" id="IPR003673">
    <property type="entry name" value="CoA-Trfase_fam_III"/>
</dbReference>
<dbReference type="Pfam" id="PF02515">
    <property type="entry name" value="CoA_transf_3"/>
    <property type="match status" value="1"/>
</dbReference>
<protein>
    <submittedName>
        <fullName evidence="2">Crotonobetainyl-CoA:carnitine CoA-transferase CaiB-like acyl-CoA transferase</fullName>
    </submittedName>
</protein>
<keyword evidence="3" id="KW-1185">Reference proteome</keyword>
<dbReference type="Proteomes" id="UP001549291">
    <property type="component" value="Unassembled WGS sequence"/>
</dbReference>
<dbReference type="InterPro" id="IPR044855">
    <property type="entry name" value="CoA-Trfase_III_dom3_sf"/>
</dbReference>
<organism evidence="2 3">
    <name type="scientific">Bradyrhizobium japonicum</name>
    <dbReference type="NCBI Taxonomy" id="375"/>
    <lineage>
        <taxon>Bacteria</taxon>
        <taxon>Pseudomonadati</taxon>
        <taxon>Pseudomonadota</taxon>
        <taxon>Alphaproteobacteria</taxon>
        <taxon>Hyphomicrobiales</taxon>
        <taxon>Nitrobacteraceae</taxon>
        <taxon>Bradyrhizobium</taxon>
    </lineage>
</organism>
<dbReference type="SUPFAM" id="SSF89796">
    <property type="entry name" value="CoA-transferase family III (CaiB/BaiF)"/>
    <property type="match status" value="2"/>
</dbReference>
<accession>A0ABV2S2Y1</accession>
<dbReference type="RefSeq" id="WP_038956179.1">
    <property type="nucleotide sequence ID" value="NZ_CP066351.1"/>
</dbReference>